<accession>A0ABW2AMJ5</accession>
<feature type="binding site" evidence="17">
    <location>
        <position position="304"/>
    </location>
    <ligand>
        <name>(6S)-NADPHX</name>
        <dbReference type="ChEBI" id="CHEBI:64076"/>
    </ligand>
</feature>
<dbReference type="InterPro" id="IPR029056">
    <property type="entry name" value="Ribokinase-like"/>
</dbReference>
<comment type="similarity">
    <text evidence="4 19">In the C-terminal section; belongs to the NnrD/CARKD family.</text>
</comment>
<dbReference type="PANTHER" id="PTHR12592:SF0">
    <property type="entry name" value="ATP-DEPENDENT (S)-NAD(P)H-HYDRATE DEHYDRATASE"/>
    <property type="match status" value="1"/>
</dbReference>
<evidence type="ECO:0000256" key="18">
    <source>
        <dbReference type="HAMAP-Rule" id="MF_01966"/>
    </source>
</evidence>
<keyword evidence="5 18" id="KW-0479">Metal-binding</keyword>
<dbReference type="Gene3D" id="3.40.50.10260">
    <property type="entry name" value="YjeF N-terminal domain"/>
    <property type="match status" value="1"/>
</dbReference>
<proteinExistence type="inferred from homology"/>
<evidence type="ECO:0000256" key="9">
    <source>
        <dbReference type="ARBA" id="ARBA00022958"/>
    </source>
</evidence>
<comment type="caution">
    <text evidence="22">The sequence shown here is derived from an EMBL/GenBank/DDBJ whole genome shotgun (WGS) entry which is preliminary data.</text>
</comment>
<dbReference type="InterPro" id="IPR004443">
    <property type="entry name" value="YjeF_N_dom"/>
</dbReference>
<evidence type="ECO:0000256" key="2">
    <source>
        <dbReference type="ARBA" id="ARBA00000909"/>
    </source>
</evidence>
<comment type="similarity">
    <text evidence="3 19">In the N-terminal section; belongs to the NnrE/AIBP family.</text>
</comment>
<comment type="function">
    <text evidence="14 19">Bifunctional enzyme that catalyzes the epimerization of the S- and R-forms of NAD(P)HX and the dehydration of the S-form of NAD(P)HX at the expense of ADP, which is converted to AMP. This allows the repair of both epimers of NAD(P)HX, a damaged form of NAD(P)H that is a result of enzymatic or heat-dependent hydration.</text>
</comment>
<protein>
    <recommendedName>
        <fullName evidence="19">Bifunctional NAD(P)H-hydrate repair enzyme</fullName>
    </recommendedName>
    <alternativeName>
        <fullName evidence="19">Nicotinamide nucleotide repair protein</fullName>
    </alternativeName>
    <domain>
        <recommendedName>
            <fullName evidence="19">ADP-dependent (S)-NAD(P)H-hydrate dehydratase</fullName>
            <ecNumber evidence="19">4.2.1.136</ecNumber>
        </recommendedName>
        <alternativeName>
            <fullName evidence="19">ADP-dependent NAD(P)HX dehydratase</fullName>
        </alternativeName>
    </domain>
    <domain>
        <recommendedName>
            <fullName evidence="19">NAD(P)H-hydrate epimerase</fullName>
            <ecNumber evidence="19">5.1.99.6</ecNumber>
        </recommendedName>
    </domain>
</protein>
<dbReference type="PROSITE" id="PS51383">
    <property type="entry name" value="YJEF_C_3"/>
    <property type="match status" value="1"/>
</dbReference>
<feature type="domain" description="YjeF N-terminal" evidence="21">
    <location>
        <begin position="2"/>
        <end position="213"/>
    </location>
</feature>
<organism evidence="22 23">
    <name type="scientific">Flexivirga alba</name>
    <dbReference type="NCBI Taxonomy" id="702742"/>
    <lineage>
        <taxon>Bacteria</taxon>
        <taxon>Bacillati</taxon>
        <taxon>Actinomycetota</taxon>
        <taxon>Actinomycetes</taxon>
        <taxon>Micrococcales</taxon>
        <taxon>Dermacoccaceae</taxon>
        <taxon>Flexivirga</taxon>
    </lineage>
</organism>
<keyword evidence="10 17" id="KW-0520">NAD</keyword>
<comment type="caution">
    <text evidence="18">Lacks conserved residue(s) required for the propagation of feature annotation.</text>
</comment>
<feature type="binding site" evidence="18">
    <location>
        <position position="157"/>
    </location>
    <ligand>
        <name>(6S)-NADPHX</name>
        <dbReference type="ChEBI" id="CHEBI:64076"/>
    </ligand>
</feature>
<evidence type="ECO:0000313" key="22">
    <source>
        <dbReference type="EMBL" id="MFC6708189.1"/>
    </source>
</evidence>
<dbReference type="SUPFAM" id="SSF53613">
    <property type="entry name" value="Ribokinase-like"/>
    <property type="match status" value="1"/>
</dbReference>
<dbReference type="RefSeq" id="WP_382404956.1">
    <property type="nucleotide sequence ID" value="NZ_JBHSWH010000002.1"/>
</dbReference>
<comment type="catalytic activity">
    <reaction evidence="1 18 19">
        <text>(6R)-NADHX = (6S)-NADHX</text>
        <dbReference type="Rhea" id="RHEA:32215"/>
        <dbReference type="ChEBI" id="CHEBI:64074"/>
        <dbReference type="ChEBI" id="CHEBI:64075"/>
        <dbReference type="EC" id="5.1.99.6"/>
    </reaction>
</comment>
<comment type="function">
    <text evidence="18">Catalyzes the epimerization of the S- and R-forms of NAD(P)HX, a damaged form of NAD(P)H that is a result of enzymatic or heat-dependent hydration. This is a prerequisite for the S-specific NAD(P)H-hydrate dehydratase to allow the repair of both epimers of NAD(P)HX.</text>
</comment>
<name>A0ABW2AMJ5_9MICO</name>
<dbReference type="NCBIfam" id="TIGR00197">
    <property type="entry name" value="yjeF_nterm"/>
    <property type="match status" value="1"/>
</dbReference>
<comment type="function">
    <text evidence="17">Catalyzes the dehydration of the S-form of NAD(P)HX at the expense of ADP, which is converted to AMP. Together with NAD(P)HX epimerase, which catalyzes the epimerization of the S- and R-forms, the enzyme allows the repair of both epimers of NAD(P)HX, a damaged form of NAD(P)H that is a result of enzymatic or heat-dependent hydration.</text>
</comment>
<feature type="binding site" evidence="18">
    <location>
        <begin position="129"/>
        <end position="135"/>
    </location>
    <ligand>
        <name>(6S)-NADPHX</name>
        <dbReference type="ChEBI" id="CHEBI:64076"/>
    </ligand>
</feature>
<dbReference type="CDD" id="cd01171">
    <property type="entry name" value="YXKO-related"/>
    <property type="match status" value="1"/>
</dbReference>
<evidence type="ECO:0000256" key="14">
    <source>
        <dbReference type="ARBA" id="ARBA00025153"/>
    </source>
</evidence>
<evidence type="ECO:0000256" key="8">
    <source>
        <dbReference type="ARBA" id="ARBA00022857"/>
    </source>
</evidence>
<feature type="binding site" evidence="17">
    <location>
        <begin position="398"/>
        <end position="402"/>
    </location>
    <ligand>
        <name>AMP</name>
        <dbReference type="ChEBI" id="CHEBI:456215"/>
    </ligand>
</feature>
<keyword evidence="6 17" id="KW-0547">Nucleotide-binding</keyword>
<dbReference type="Pfam" id="PF03853">
    <property type="entry name" value="YjeF_N"/>
    <property type="match status" value="1"/>
</dbReference>
<comment type="catalytic activity">
    <reaction evidence="2 18 19">
        <text>(6R)-NADPHX = (6S)-NADPHX</text>
        <dbReference type="Rhea" id="RHEA:32227"/>
        <dbReference type="ChEBI" id="CHEBI:64076"/>
        <dbReference type="ChEBI" id="CHEBI:64077"/>
        <dbReference type="EC" id="5.1.99.6"/>
    </reaction>
</comment>
<feature type="binding site" evidence="17">
    <location>
        <position position="351"/>
    </location>
    <ligand>
        <name>(6S)-NADPHX</name>
        <dbReference type="ChEBI" id="CHEBI:64076"/>
    </ligand>
</feature>
<comment type="catalytic activity">
    <reaction evidence="15 17 19">
        <text>(6S)-NADHX + ADP = AMP + phosphate + NADH + H(+)</text>
        <dbReference type="Rhea" id="RHEA:32223"/>
        <dbReference type="ChEBI" id="CHEBI:15378"/>
        <dbReference type="ChEBI" id="CHEBI:43474"/>
        <dbReference type="ChEBI" id="CHEBI:57945"/>
        <dbReference type="ChEBI" id="CHEBI:64074"/>
        <dbReference type="ChEBI" id="CHEBI:456215"/>
        <dbReference type="ChEBI" id="CHEBI:456216"/>
        <dbReference type="EC" id="4.2.1.136"/>
    </reaction>
</comment>
<evidence type="ECO:0000256" key="10">
    <source>
        <dbReference type="ARBA" id="ARBA00023027"/>
    </source>
</evidence>
<dbReference type="PANTHER" id="PTHR12592">
    <property type="entry name" value="ATP-DEPENDENT (S)-NAD(P)H-HYDRATE DEHYDRATASE FAMILY MEMBER"/>
    <property type="match status" value="1"/>
</dbReference>
<dbReference type="EMBL" id="JBHSWH010000002">
    <property type="protein sequence ID" value="MFC6708189.1"/>
    <property type="molecule type" value="Genomic_DNA"/>
</dbReference>
<dbReference type="PROSITE" id="PS51385">
    <property type="entry name" value="YJEF_N"/>
    <property type="match status" value="1"/>
</dbReference>
<evidence type="ECO:0000256" key="16">
    <source>
        <dbReference type="ARBA" id="ARBA00049209"/>
    </source>
</evidence>
<evidence type="ECO:0000313" key="23">
    <source>
        <dbReference type="Proteomes" id="UP001596298"/>
    </source>
</evidence>
<evidence type="ECO:0000256" key="17">
    <source>
        <dbReference type="HAMAP-Rule" id="MF_01965"/>
    </source>
</evidence>
<evidence type="ECO:0000256" key="19">
    <source>
        <dbReference type="PIRNR" id="PIRNR017184"/>
    </source>
</evidence>
<comment type="similarity">
    <text evidence="18">Belongs to the NnrE/AIBP family.</text>
</comment>
<feature type="binding site" evidence="18">
    <location>
        <position position="59"/>
    </location>
    <ligand>
        <name>K(+)</name>
        <dbReference type="ChEBI" id="CHEBI:29103"/>
    </ligand>
</feature>
<evidence type="ECO:0000256" key="15">
    <source>
        <dbReference type="ARBA" id="ARBA00048238"/>
    </source>
</evidence>
<dbReference type="EC" id="5.1.99.6" evidence="19"/>
<evidence type="ECO:0000256" key="1">
    <source>
        <dbReference type="ARBA" id="ARBA00000013"/>
    </source>
</evidence>
<keyword evidence="9 18" id="KW-0630">Potassium</keyword>
<comment type="cofactor">
    <cofactor evidence="18 19">
        <name>K(+)</name>
        <dbReference type="ChEBI" id="CHEBI:29103"/>
    </cofactor>
    <text evidence="18 19">Binds 1 potassium ion per subunit.</text>
</comment>
<dbReference type="SUPFAM" id="SSF64153">
    <property type="entry name" value="YjeF N-terminal domain-like"/>
    <property type="match status" value="1"/>
</dbReference>
<dbReference type="Pfam" id="PF01256">
    <property type="entry name" value="Carb_kinase"/>
    <property type="match status" value="1"/>
</dbReference>
<feature type="binding site" evidence="17">
    <location>
        <position position="431"/>
    </location>
    <ligand>
        <name>(6S)-NADPHX</name>
        <dbReference type="ChEBI" id="CHEBI:64076"/>
    </ligand>
</feature>
<dbReference type="Proteomes" id="UP001596298">
    <property type="component" value="Unassembled WGS sequence"/>
</dbReference>
<evidence type="ECO:0000259" key="20">
    <source>
        <dbReference type="PROSITE" id="PS51383"/>
    </source>
</evidence>
<feature type="binding site" evidence="18">
    <location>
        <position position="125"/>
    </location>
    <ligand>
        <name>K(+)</name>
        <dbReference type="ChEBI" id="CHEBI:29103"/>
    </ligand>
</feature>
<evidence type="ECO:0000259" key="21">
    <source>
        <dbReference type="PROSITE" id="PS51385"/>
    </source>
</evidence>
<dbReference type="InterPro" id="IPR000631">
    <property type="entry name" value="CARKD"/>
</dbReference>
<evidence type="ECO:0000256" key="5">
    <source>
        <dbReference type="ARBA" id="ARBA00022723"/>
    </source>
</evidence>
<feature type="binding site" evidence="18">
    <location>
        <position position="160"/>
    </location>
    <ligand>
        <name>K(+)</name>
        <dbReference type="ChEBI" id="CHEBI:29103"/>
    </ligand>
</feature>
<comment type="cofactor">
    <cofactor evidence="17">
        <name>Mg(2+)</name>
        <dbReference type="ChEBI" id="CHEBI:18420"/>
    </cofactor>
</comment>
<feature type="domain" description="YjeF C-terminal" evidence="20">
    <location>
        <begin position="219"/>
        <end position="513"/>
    </location>
</feature>
<dbReference type="EC" id="4.2.1.136" evidence="19"/>
<gene>
    <name evidence="17" type="primary">nnrD</name>
    <name evidence="18" type="synonym">nnrE</name>
    <name evidence="22" type="ORF">ACFQDH_23885</name>
</gene>
<evidence type="ECO:0000256" key="12">
    <source>
        <dbReference type="ARBA" id="ARBA00023239"/>
    </source>
</evidence>
<dbReference type="GO" id="GO:0052856">
    <property type="term" value="F:NAD(P)HX epimerase activity"/>
    <property type="evidence" value="ECO:0007669"/>
    <property type="project" value="UniProtKB-EC"/>
</dbReference>
<evidence type="ECO:0000256" key="11">
    <source>
        <dbReference type="ARBA" id="ARBA00023235"/>
    </source>
</evidence>
<comment type="catalytic activity">
    <reaction evidence="16 17 19">
        <text>(6S)-NADPHX + ADP = AMP + phosphate + NADPH + H(+)</text>
        <dbReference type="Rhea" id="RHEA:32235"/>
        <dbReference type="ChEBI" id="CHEBI:15378"/>
        <dbReference type="ChEBI" id="CHEBI:43474"/>
        <dbReference type="ChEBI" id="CHEBI:57783"/>
        <dbReference type="ChEBI" id="CHEBI:64076"/>
        <dbReference type="ChEBI" id="CHEBI:456215"/>
        <dbReference type="ChEBI" id="CHEBI:456216"/>
        <dbReference type="EC" id="4.2.1.136"/>
    </reaction>
</comment>
<keyword evidence="12 17" id="KW-0456">Lyase</keyword>
<keyword evidence="7 17" id="KW-0067">ATP-binding</keyword>
<evidence type="ECO:0000256" key="4">
    <source>
        <dbReference type="ARBA" id="ARBA00009524"/>
    </source>
</evidence>
<dbReference type="PIRSF" id="PIRSF017184">
    <property type="entry name" value="Nnr"/>
    <property type="match status" value="1"/>
</dbReference>
<dbReference type="InterPro" id="IPR030677">
    <property type="entry name" value="Nnr"/>
</dbReference>
<keyword evidence="11 18" id="KW-0413">Isomerase</keyword>
<feature type="binding site" evidence="17">
    <location>
        <position position="254"/>
    </location>
    <ligand>
        <name>(6S)-NADPHX</name>
        <dbReference type="ChEBI" id="CHEBI:64076"/>
    </ligand>
</feature>
<comment type="subunit">
    <text evidence="17">Homotetramer.</text>
</comment>
<comment type="similarity">
    <text evidence="17">Belongs to the NnrD/CARKD family.</text>
</comment>
<keyword evidence="23" id="KW-1185">Reference proteome</keyword>
<sequence>MIRAYDVPAVRAAEDAIRATLPDGELMQRAATGLAQVAAARLSEEGTDRVVVLVGGGDNGGDSLYAAAQLAADGIDVAAVLVGSRTHEQALAAAREGGMAIFEWRSGAVPVEVREALAGADLVIDGILGIGGRPGLPEHLRDLPDLIADDALVLAVDLPSGLDPAGEVRSDAIFADETVTFSLAKPVHLMPATEQAIGLLTVLDIGVPEPGTAALQRFSHADVAGAWPVPAPGDDKYSRGVLGVITGGEHYTGAALMSVTAAVTAGVGMVRYVGPEAPSNLLRQAVPEAVFGTGRVQAWLIGSGMDLDDSSQEQLSAAREALASDLPILLDAGGLDLLEQPRTAPTLLTPHLGELLRLAGRLGVRGEDGELTTDDVQRAPTVVARQVADLLQCTVLVKGAVTAVVPPTDSGLPVVTQADGPTWLATAGSGDVLGGVCGALLAAGLDPFMPAPSGHWCTESLASGPTPVARCARWMSRTSSAARSRICCAYPAEATPRSVRRREVARCHTCPCE</sequence>
<dbReference type="HAMAP" id="MF_01965">
    <property type="entry name" value="NADHX_dehydratase"/>
    <property type="match status" value="1"/>
</dbReference>
<dbReference type="HAMAP" id="MF_01966">
    <property type="entry name" value="NADHX_epimerase"/>
    <property type="match status" value="1"/>
</dbReference>
<feature type="binding site" evidence="18">
    <location>
        <begin position="58"/>
        <end position="62"/>
    </location>
    <ligand>
        <name>(6S)-NADPHX</name>
        <dbReference type="ChEBI" id="CHEBI:64076"/>
    </ligand>
</feature>
<feature type="binding site" evidence="17">
    <location>
        <position position="430"/>
    </location>
    <ligand>
        <name>AMP</name>
        <dbReference type="ChEBI" id="CHEBI:456215"/>
    </ligand>
</feature>
<evidence type="ECO:0000256" key="13">
    <source>
        <dbReference type="ARBA" id="ARBA00023268"/>
    </source>
</evidence>
<dbReference type="InterPro" id="IPR036652">
    <property type="entry name" value="YjeF_N_dom_sf"/>
</dbReference>
<evidence type="ECO:0000256" key="6">
    <source>
        <dbReference type="ARBA" id="ARBA00022741"/>
    </source>
</evidence>
<reference evidence="23" key="1">
    <citation type="journal article" date="2019" name="Int. J. Syst. Evol. Microbiol.">
        <title>The Global Catalogue of Microorganisms (GCM) 10K type strain sequencing project: providing services to taxonomists for standard genome sequencing and annotation.</title>
        <authorList>
            <consortium name="The Broad Institute Genomics Platform"/>
            <consortium name="The Broad Institute Genome Sequencing Center for Infectious Disease"/>
            <person name="Wu L."/>
            <person name="Ma J."/>
        </authorList>
    </citation>
    <scope>NUCLEOTIDE SEQUENCE [LARGE SCALE GENOMIC DNA]</scope>
    <source>
        <strain evidence="23">CCUG 58127</strain>
    </source>
</reference>
<evidence type="ECO:0000256" key="7">
    <source>
        <dbReference type="ARBA" id="ARBA00022840"/>
    </source>
</evidence>
<dbReference type="Gene3D" id="3.40.1190.20">
    <property type="match status" value="1"/>
</dbReference>
<keyword evidence="13" id="KW-0511">Multifunctional enzyme</keyword>
<evidence type="ECO:0000256" key="3">
    <source>
        <dbReference type="ARBA" id="ARBA00006001"/>
    </source>
</evidence>
<keyword evidence="8 17" id="KW-0521">NADP</keyword>